<dbReference type="SUPFAM" id="SSF51120">
    <property type="entry name" value="beta-Roll"/>
    <property type="match status" value="3"/>
</dbReference>
<dbReference type="InterPro" id="IPR001343">
    <property type="entry name" value="Hemolysn_Ca-bd"/>
</dbReference>
<dbReference type="PANTHER" id="PTHR38340">
    <property type="entry name" value="S-LAYER PROTEIN"/>
    <property type="match status" value="1"/>
</dbReference>
<comment type="similarity">
    <text evidence="3">Belongs to the peptidase M10B family.</text>
</comment>
<evidence type="ECO:0000313" key="9">
    <source>
        <dbReference type="Proteomes" id="UP000478892"/>
    </source>
</evidence>
<dbReference type="CDD" id="cd04277">
    <property type="entry name" value="ZnMc_serralysin_like"/>
    <property type="match status" value="1"/>
</dbReference>
<dbReference type="PANTHER" id="PTHR38340:SF1">
    <property type="entry name" value="S-LAYER PROTEIN"/>
    <property type="match status" value="1"/>
</dbReference>
<evidence type="ECO:0000256" key="3">
    <source>
        <dbReference type="ARBA" id="ARBA00009490"/>
    </source>
</evidence>
<dbReference type="InterPro" id="IPR006026">
    <property type="entry name" value="Peptidase_Metallo"/>
</dbReference>
<dbReference type="GO" id="GO:0005615">
    <property type="term" value="C:extracellular space"/>
    <property type="evidence" value="ECO:0007669"/>
    <property type="project" value="InterPro"/>
</dbReference>
<evidence type="ECO:0000259" key="7">
    <source>
        <dbReference type="SMART" id="SM00235"/>
    </source>
</evidence>
<dbReference type="InterPro" id="IPR024079">
    <property type="entry name" value="MetalloPept_cat_dom_sf"/>
</dbReference>
<dbReference type="Pfam" id="PF00353">
    <property type="entry name" value="HemolysinCabind"/>
    <property type="match status" value="4"/>
</dbReference>
<evidence type="ECO:0000256" key="2">
    <source>
        <dbReference type="ARBA" id="ARBA00004613"/>
    </source>
</evidence>
<dbReference type="InterPro" id="IPR013858">
    <property type="entry name" value="Peptidase_M10B_C"/>
</dbReference>
<evidence type="ECO:0000256" key="1">
    <source>
        <dbReference type="ARBA" id="ARBA00001913"/>
    </source>
</evidence>
<dbReference type="InterPro" id="IPR034033">
    <property type="entry name" value="Serralysin-like"/>
</dbReference>
<organism evidence="8 9">
    <name type="scientific">Parasedimentitalea huanghaiensis</name>
    <dbReference type="NCBI Taxonomy" id="2682100"/>
    <lineage>
        <taxon>Bacteria</taxon>
        <taxon>Pseudomonadati</taxon>
        <taxon>Pseudomonadota</taxon>
        <taxon>Alphaproteobacteria</taxon>
        <taxon>Rhodobacterales</taxon>
        <taxon>Paracoccaceae</taxon>
        <taxon>Parasedimentitalea</taxon>
    </lineage>
</organism>
<dbReference type="InterPro" id="IPR011049">
    <property type="entry name" value="Serralysin-like_metalloprot_C"/>
</dbReference>
<dbReference type="EMBL" id="WQLV01000024">
    <property type="protein sequence ID" value="MVO18514.1"/>
    <property type="molecule type" value="Genomic_DNA"/>
</dbReference>
<dbReference type="Pfam" id="PF08548">
    <property type="entry name" value="Peptidase_M10_C"/>
    <property type="match status" value="1"/>
</dbReference>
<dbReference type="GO" id="GO:0006508">
    <property type="term" value="P:proteolysis"/>
    <property type="evidence" value="ECO:0007669"/>
    <property type="project" value="InterPro"/>
</dbReference>
<comment type="subcellular location">
    <subcellularLocation>
        <location evidence="2">Secreted</location>
    </subcellularLocation>
</comment>
<keyword evidence="4" id="KW-0964">Secreted</keyword>
<evidence type="ECO:0000256" key="4">
    <source>
        <dbReference type="ARBA" id="ARBA00022525"/>
    </source>
</evidence>
<dbReference type="Proteomes" id="UP000478892">
    <property type="component" value="Unassembled WGS sequence"/>
</dbReference>
<evidence type="ECO:0000256" key="6">
    <source>
        <dbReference type="SAM" id="MobiDB-lite"/>
    </source>
</evidence>
<keyword evidence="9" id="KW-1185">Reference proteome</keyword>
<dbReference type="PROSITE" id="PS00330">
    <property type="entry name" value="HEMOLYSIN_CALCIUM"/>
    <property type="match status" value="5"/>
</dbReference>
<dbReference type="InterPro" id="IPR050557">
    <property type="entry name" value="RTX_toxin/Mannuronan_C5-epim"/>
</dbReference>
<keyword evidence="5" id="KW-0677">Repeat</keyword>
<sequence length="735" mass="75613">MCTLCDVTQTFDPARHVPDGGVGEVVQAVLTETTDAVAGTGTAYTMQAGDTFNGSLTLGDRDWVAISLTAGEIYNINLTGTAGGGGTLSDPYLRLYNSSGTLIGSNDDGGPGLDSLLSYTATSSGTYYIAAGGYADNRSGTYQITAEVQLPPTPATLDELADYLTDGYWQDSSRSQRSFDTSGSNQISVDITGLNAGGQQLARWAFETWETVANLDFVEVSSGADITFDDEDSGAYATSSVSGSTILSSEVNVSSSWLTSYGTALDSYSFSTYVHEIGHALGLGHQGGYNGAATYGVDETFSNDSWQISVMSYFNQTENTTTNASYAAIVSLMMADVVAIQNLYGAAGASSATAGDTTYGADSALGTYMDQLFDLIAAGTTSSVYGGAAITHTIYDQGGTDTVDLSYSTTHDRLSLLGESFSDIGGLIGNIGIARGTVIENALGGSGNDTILGNGAHNQLTGNAGNDSLTGEGGRDSLLGGDGDDYLQGGTGDDTLRGGAGNDTIYSNTSLDTIYGDAGNDYISSGNGVDYVDGGSGNDTIFGRTGWDTLLGGSGNDTIYGSSGDDNLSGGDDDDWLSGGSAWDVLFGNSGNDTLYGNFGSDVLSGGDGLDVLYGGTGDDTLRGFSGNDTLYGNQGVDQLDGGAGDDLLRGGTLRDTFIFNTGYDRDEINDFEIHRDILSLSTSLTGGSSDAATVIANYGQILGGVVVFDFGGGDVVTLSNLSSFDGLSDNFAFF</sequence>
<comment type="caution">
    <text evidence="8">The sequence shown here is derived from an EMBL/GenBank/DDBJ whole genome shotgun (WGS) entry which is preliminary data.</text>
</comment>
<feature type="region of interest" description="Disordered" evidence="6">
    <location>
        <begin position="463"/>
        <end position="502"/>
    </location>
</feature>
<dbReference type="PRINTS" id="PR00313">
    <property type="entry name" value="CABNDNGRPT"/>
</dbReference>
<proteinExistence type="inferred from homology"/>
<dbReference type="Gene3D" id="3.40.390.10">
    <property type="entry name" value="Collagenase (Catalytic Domain)"/>
    <property type="match status" value="1"/>
</dbReference>
<dbReference type="GO" id="GO:0008270">
    <property type="term" value="F:zinc ion binding"/>
    <property type="evidence" value="ECO:0007669"/>
    <property type="project" value="InterPro"/>
</dbReference>
<dbReference type="RefSeq" id="WP_157024716.1">
    <property type="nucleotide sequence ID" value="NZ_WQLV01000024.1"/>
</dbReference>
<gene>
    <name evidence="8" type="ORF">GO984_22135</name>
</gene>
<name>A0A6L6WLG3_9RHOB</name>
<dbReference type="GO" id="GO:0005509">
    <property type="term" value="F:calcium ion binding"/>
    <property type="evidence" value="ECO:0007669"/>
    <property type="project" value="InterPro"/>
</dbReference>
<evidence type="ECO:0000313" key="8">
    <source>
        <dbReference type="EMBL" id="MVO18514.1"/>
    </source>
</evidence>
<dbReference type="SUPFAM" id="SSF55486">
    <property type="entry name" value="Metalloproteases ('zincins'), catalytic domain"/>
    <property type="match status" value="1"/>
</dbReference>
<dbReference type="Gene3D" id="2.150.10.10">
    <property type="entry name" value="Serralysin-like metalloprotease, C-terminal"/>
    <property type="match status" value="4"/>
</dbReference>
<dbReference type="InterPro" id="IPR018511">
    <property type="entry name" value="Hemolysin-typ_Ca-bd_CS"/>
</dbReference>
<dbReference type="Gene3D" id="2.60.120.380">
    <property type="match status" value="1"/>
</dbReference>
<reference evidence="8 9" key="1">
    <citation type="submission" date="2019-12" db="EMBL/GenBank/DDBJ databases">
        <authorList>
            <person name="Zhang Y.-J."/>
        </authorList>
    </citation>
    <scope>NUCLEOTIDE SEQUENCE [LARGE SCALE GENOMIC DNA]</scope>
    <source>
        <strain evidence="8 9">CY05</strain>
    </source>
</reference>
<accession>A0A6L6WLG3</accession>
<feature type="domain" description="Peptidase metallopeptidase" evidence="7">
    <location>
        <begin position="176"/>
        <end position="316"/>
    </location>
</feature>
<dbReference type="AlphaFoldDB" id="A0A6L6WLG3"/>
<comment type="cofactor">
    <cofactor evidence="1">
        <name>Ca(2+)</name>
        <dbReference type="ChEBI" id="CHEBI:29108"/>
    </cofactor>
</comment>
<dbReference type="GO" id="GO:0008237">
    <property type="term" value="F:metallopeptidase activity"/>
    <property type="evidence" value="ECO:0007669"/>
    <property type="project" value="InterPro"/>
</dbReference>
<dbReference type="SMART" id="SM00235">
    <property type="entry name" value="ZnMc"/>
    <property type="match status" value="1"/>
</dbReference>
<protein>
    <recommendedName>
        <fullName evidence="7">Peptidase metallopeptidase domain-containing protein</fullName>
    </recommendedName>
</protein>
<evidence type="ECO:0000256" key="5">
    <source>
        <dbReference type="ARBA" id="ARBA00022737"/>
    </source>
</evidence>